<sequence length="93" mass="10282">MKVIFRLLTILPLTLCLTGCEFISNTISSYWKTYKDKSESFLPPEKKSMDHCGKVITAVGGYTYKGIPVTGEADLVECPKCEGEFLLSGVARI</sequence>
<accession>A0A2D0JSF6</accession>
<dbReference type="EMBL" id="NITZ01000006">
    <property type="protein sequence ID" value="PHM49275.1"/>
    <property type="molecule type" value="Genomic_DNA"/>
</dbReference>
<comment type="caution">
    <text evidence="2">The sequence shown here is derived from an EMBL/GenBank/DDBJ whole genome shotgun (WGS) entry which is preliminary data.</text>
</comment>
<evidence type="ECO:0000313" key="3">
    <source>
        <dbReference type="Proteomes" id="UP000221980"/>
    </source>
</evidence>
<keyword evidence="1" id="KW-0732">Signal</keyword>
<proteinExistence type="predicted"/>
<dbReference type="AlphaFoldDB" id="A0A2D0JSF6"/>
<protein>
    <submittedName>
        <fullName evidence="2">PAAR repeat-containing protein</fullName>
    </submittedName>
</protein>
<keyword evidence="3" id="KW-1185">Reference proteome</keyword>
<dbReference type="RefSeq" id="WP_099113901.1">
    <property type="nucleotide sequence ID" value="NZ_CAWNQI010000095.1"/>
</dbReference>
<organism evidence="2 3">
    <name type="scientific">Xenorhabdus miraniensis</name>
    <dbReference type="NCBI Taxonomy" id="351674"/>
    <lineage>
        <taxon>Bacteria</taxon>
        <taxon>Pseudomonadati</taxon>
        <taxon>Pseudomonadota</taxon>
        <taxon>Gammaproteobacteria</taxon>
        <taxon>Enterobacterales</taxon>
        <taxon>Morganellaceae</taxon>
        <taxon>Xenorhabdus</taxon>
    </lineage>
</organism>
<feature type="signal peptide" evidence="1">
    <location>
        <begin position="1"/>
        <end position="18"/>
    </location>
</feature>
<evidence type="ECO:0000256" key="1">
    <source>
        <dbReference type="SAM" id="SignalP"/>
    </source>
</evidence>
<dbReference type="Proteomes" id="UP000221980">
    <property type="component" value="Unassembled WGS sequence"/>
</dbReference>
<name>A0A2D0JSF6_9GAMM</name>
<feature type="chain" id="PRO_5012767918" evidence="1">
    <location>
        <begin position="19"/>
        <end position="93"/>
    </location>
</feature>
<gene>
    <name evidence="2" type="ORF">Xmir_01631</name>
</gene>
<reference evidence="2 3" key="1">
    <citation type="journal article" date="2017" name="Nat. Microbiol.">
        <title>Natural product diversity associated with the nematode symbionts Photorhabdus and Xenorhabdus.</title>
        <authorList>
            <person name="Tobias N.J."/>
            <person name="Wolff H."/>
            <person name="Djahanschiri B."/>
            <person name="Grundmann F."/>
            <person name="Kronenwerth M."/>
            <person name="Shi Y.M."/>
            <person name="Simonyi S."/>
            <person name="Grun P."/>
            <person name="Shapiro-Ilan D."/>
            <person name="Pidot S.J."/>
            <person name="Stinear T.P."/>
            <person name="Ebersberger I."/>
            <person name="Bode H.B."/>
        </authorList>
    </citation>
    <scope>NUCLEOTIDE SEQUENCE [LARGE SCALE GENOMIC DNA]</scope>
    <source>
        <strain evidence="2 3">DSM 17902</strain>
    </source>
</reference>
<evidence type="ECO:0000313" key="2">
    <source>
        <dbReference type="EMBL" id="PHM49275.1"/>
    </source>
</evidence>